<dbReference type="Gene3D" id="2.170.120.12">
    <property type="entry name" value="DNA-directed RNA polymerase, insert domain"/>
    <property type="match status" value="1"/>
</dbReference>
<dbReference type="InterPro" id="IPR011262">
    <property type="entry name" value="DNA-dir_RNA_pol_insert"/>
</dbReference>
<comment type="catalytic activity">
    <reaction evidence="8 9">
        <text>RNA(n) + a ribonucleoside 5'-triphosphate = RNA(n+1) + diphosphate</text>
        <dbReference type="Rhea" id="RHEA:21248"/>
        <dbReference type="Rhea" id="RHEA-COMP:14527"/>
        <dbReference type="Rhea" id="RHEA-COMP:17342"/>
        <dbReference type="ChEBI" id="CHEBI:33019"/>
        <dbReference type="ChEBI" id="CHEBI:61557"/>
        <dbReference type="ChEBI" id="CHEBI:140395"/>
        <dbReference type="EC" id="2.7.7.6"/>
    </reaction>
</comment>
<accession>A0A346JK06</accession>
<comment type="similarity">
    <text evidence="3 9">Belongs to the RNA polymerase alpha chain family.</text>
</comment>
<comment type="domain">
    <text evidence="9">The N-terminal domain is essential for RNAP assembly and basal transcription, whereas the C-terminal domain is involved in interaction with transcriptional regulators and with upstream promoter elements.</text>
</comment>
<dbReference type="InterPro" id="IPR036603">
    <property type="entry name" value="RBP11-like"/>
</dbReference>
<reference evidence="11" key="1">
    <citation type="submission" date="2018-03" db="EMBL/GenBank/DDBJ databases">
        <title>Evidence for ancient recombination among plastid genomes of the Cupressus-Juniperus-Xanthocyparis complex (Cupressaceae).</title>
        <authorList>
            <person name="Zhu A."/>
            <person name="Fan W."/>
            <person name="Adams R.P."/>
            <person name="Mower J.P."/>
        </authorList>
    </citation>
    <scope>NUCLEOTIDE SEQUENCE</scope>
</reference>
<feature type="region of interest" description="Alpha N-terminal domain (alpha-NTD)" evidence="9">
    <location>
        <begin position="1"/>
        <end position="241"/>
    </location>
</feature>
<evidence type="ECO:0000313" key="11">
    <source>
        <dbReference type="EMBL" id="AXP33972.1"/>
    </source>
</evidence>
<keyword evidence="7 9" id="KW-0804">Transcription</keyword>
<feature type="domain" description="DNA-directed RNA polymerase RpoA/D/Rpb3-type" evidence="10">
    <location>
        <begin position="29"/>
        <end position="241"/>
    </location>
</feature>
<comment type="function">
    <text evidence="1 9">DNA-dependent RNA polymerase catalyzes the transcription of DNA into RNA using the four ribonucleoside triphosphates as substrates.</text>
</comment>
<dbReference type="Gene3D" id="3.30.1360.10">
    <property type="entry name" value="RNA polymerase, RBP11-like subunit"/>
    <property type="match status" value="1"/>
</dbReference>
<keyword evidence="11" id="KW-0934">Plastid</keyword>
<dbReference type="Gene3D" id="1.10.150.20">
    <property type="entry name" value="5' to 3' exonuclease, C-terminal subdomain"/>
    <property type="match status" value="1"/>
</dbReference>
<proteinExistence type="inferred from homology"/>
<protein>
    <recommendedName>
        <fullName evidence="9">DNA-directed RNA polymerase subunit alpha</fullName>
        <shortName evidence="9">RNAP subunit alpha</shortName>
        <ecNumber evidence="9">2.7.7.6</ecNumber>
    </recommendedName>
    <alternativeName>
        <fullName evidence="9">RNA polymerase subunit alpha</fullName>
    </alternativeName>
    <alternativeName>
        <fullName evidence="9">Transcriptase subunit alpha</fullName>
    </alternativeName>
</protein>
<evidence type="ECO:0000256" key="5">
    <source>
        <dbReference type="ARBA" id="ARBA00022679"/>
    </source>
</evidence>
<evidence type="ECO:0000256" key="3">
    <source>
        <dbReference type="ARBA" id="ARBA00007123"/>
    </source>
</evidence>
<comment type="subunit">
    <text evidence="9">Homodimer. The RNAP catalytic core consists of 2 alpha, 1 beta, 1 beta' and 1 omega subunit. When a sigma factor is associated with the core the holoenzyme is formed, which can initiate transcription.</text>
</comment>
<dbReference type="AlphaFoldDB" id="A0A346JK06"/>
<evidence type="ECO:0000256" key="1">
    <source>
        <dbReference type="ARBA" id="ARBA00004026"/>
    </source>
</evidence>
<evidence type="ECO:0000256" key="2">
    <source>
        <dbReference type="ARBA" id="ARBA00004474"/>
    </source>
</evidence>
<comment type="subcellular location">
    <subcellularLocation>
        <location evidence="2">Plastid</location>
    </subcellularLocation>
</comment>
<evidence type="ECO:0000256" key="7">
    <source>
        <dbReference type="ARBA" id="ARBA00023163"/>
    </source>
</evidence>
<dbReference type="SMART" id="SM00662">
    <property type="entry name" value="RPOLD"/>
    <property type="match status" value="1"/>
</dbReference>
<organism evidence="11">
    <name type="scientific">Cupressus torulosa</name>
    <dbReference type="NCBI Taxonomy" id="329091"/>
    <lineage>
        <taxon>Eukaryota</taxon>
        <taxon>Viridiplantae</taxon>
        <taxon>Streptophyta</taxon>
        <taxon>Embryophyta</taxon>
        <taxon>Tracheophyta</taxon>
        <taxon>Spermatophyta</taxon>
        <taxon>Pinopsida</taxon>
        <taxon>Pinidae</taxon>
        <taxon>Conifers II</taxon>
        <taxon>Cupressales</taxon>
        <taxon>Cupressaceae</taxon>
        <taxon>Cupressus</taxon>
    </lineage>
</organism>
<dbReference type="FunFam" id="2.170.120.12:FF:000001">
    <property type="entry name" value="DNA-directed RNA polymerase subunit alpha"/>
    <property type="match status" value="1"/>
</dbReference>
<evidence type="ECO:0000259" key="10">
    <source>
        <dbReference type="SMART" id="SM00662"/>
    </source>
</evidence>
<dbReference type="GO" id="GO:0003899">
    <property type="term" value="F:DNA-directed RNA polymerase activity"/>
    <property type="evidence" value="ECO:0007669"/>
    <property type="project" value="UniProtKB-UniRule"/>
</dbReference>
<dbReference type="InterPro" id="IPR011773">
    <property type="entry name" value="DNA-dir_RpoA"/>
</dbReference>
<keyword evidence="4 9" id="KW-0240">DNA-directed RNA polymerase</keyword>
<dbReference type="SUPFAM" id="SSF47789">
    <property type="entry name" value="C-terminal domain of RNA polymerase alpha subunit"/>
    <property type="match status" value="1"/>
</dbReference>
<dbReference type="CDD" id="cd06928">
    <property type="entry name" value="RNAP_alpha_NTD"/>
    <property type="match status" value="1"/>
</dbReference>
<dbReference type="RefSeq" id="YP_009520619.1">
    <property type="nucleotide sequence ID" value="NC_039563.1"/>
</dbReference>
<dbReference type="InterPro" id="IPR011263">
    <property type="entry name" value="DNA-dir_RNA_pol_RpoA/D/Rpb3"/>
</dbReference>
<geneLocation type="plastid" evidence="11"/>
<dbReference type="GO" id="GO:0046983">
    <property type="term" value="F:protein dimerization activity"/>
    <property type="evidence" value="ECO:0007669"/>
    <property type="project" value="InterPro"/>
</dbReference>
<dbReference type="GeneID" id="38281609"/>
<dbReference type="Pfam" id="PF01000">
    <property type="entry name" value="RNA_pol_A_bac"/>
    <property type="match status" value="1"/>
</dbReference>
<dbReference type="GO" id="GO:0006351">
    <property type="term" value="P:DNA-templated transcription"/>
    <property type="evidence" value="ECO:0007669"/>
    <property type="project" value="UniProtKB-UniRule"/>
</dbReference>
<evidence type="ECO:0000256" key="9">
    <source>
        <dbReference type="HAMAP-Rule" id="MF_00059"/>
    </source>
</evidence>
<dbReference type="InterPro" id="IPR036643">
    <property type="entry name" value="RNApol_insert_sf"/>
</dbReference>
<dbReference type="SUPFAM" id="SSF55257">
    <property type="entry name" value="RBP11-like subunits of RNA polymerase"/>
    <property type="match status" value="1"/>
</dbReference>
<keyword evidence="5 9" id="KW-0808">Transferase</keyword>
<dbReference type="InterPro" id="IPR011260">
    <property type="entry name" value="RNAP_asu_C"/>
</dbReference>
<dbReference type="Pfam" id="PF03118">
    <property type="entry name" value="RNA_pol_A_CTD"/>
    <property type="match status" value="1"/>
</dbReference>
<evidence type="ECO:0000256" key="6">
    <source>
        <dbReference type="ARBA" id="ARBA00022695"/>
    </source>
</evidence>
<dbReference type="SUPFAM" id="SSF56553">
    <property type="entry name" value="Insert subdomain of RNA polymerase alpha subunit"/>
    <property type="match status" value="1"/>
</dbReference>
<dbReference type="GO" id="GO:0000428">
    <property type="term" value="C:DNA-directed RNA polymerase complex"/>
    <property type="evidence" value="ECO:0007669"/>
    <property type="project" value="UniProtKB-KW"/>
</dbReference>
<dbReference type="EMBL" id="MH121047">
    <property type="protein sequence ID" value="AXP33972.1"/>
    <property type="molecule type" value="Genomic_DNA"/>
</dbReference>
<name>A0A346JK06_9CONI</name>
<feature type="region of interest" description="Alpha C-terminal domain (alpha-CTD)" evidence="9">
    <location>
        <begin position="253"/>
        <end position="330"/>
    </location>
</feature>
<keyword evidence="6 9" id="KW-0548">Nucleotidyltransferase</keyword>
<evidence type="ECO:0000256" key="8">
    <source>
        <dbReference type="ARBA" id="ARBA00048552"/>
    </source>
</evidence>
<dbReference type="GO" id="GO:0003677">
    <property type="term" value="F:DNA binding"/>
    <property type="evidence" value="ECO:0007669"/>
    <property type="project" value="UniProtKB-UniRule"/>
</dbReference>
<gene>
    <name evidence="9 11" type="primary">rpoA</name>
</gene>
<sequence length="330" mass="37555">MNNNKKSVSIKRPELKCIEFRVESDRFNYGRFTLSPLRKGQANTIGSAIRRVLLGEIEGTCITRAKFNNISNEYSAIIGIEESIHEILMNLKEIVLQSDAYGIREGSIYVVGPKEVTAGDIILPPSVRIIDTTQHIASINKPIILEISLQIEKGRGYIIQNPGYIIQNPNNSNYKDEFFPIDAAFAPVQNVNYSIHSYWSENETQEILFLEIWTNGALAPKEALYEASRNLIDFFLPFLNAKEENRDGLPISYTPTDTKGIDFNQMYIDQLKFSTRIYNCLKKANINKVSDLLNYSEEDLMKIKHLGKQSVKEILELIRNIRIDSPGNTV</sequence>
<dbReference type="GO" id="GO:0009536">
    <property type="term" value="C:plastid"/>
    <property type="evidence" value="ECO:0007669"/>
    <property type="project" value="UniProtKB-SubCell"/>
</dbReference>
<evidence type="ECO:0000256" key="4">
    <source>
        <dbReference type="ARBA" id="ARBA00022478"/>
    </source>
</evidence>
<dbReference type="Pfam" id="PF01193">
    <property type="entry name" value="RNA_pol_L"/>
    <property type="match status" value="1"/>
</dbReference>
<dbReference type="EC" id="2.7.7.6" evidence="9"/>
<dbReference type="HAMAP" id="MF_00059">
    <property type="entry name" value="RNApol_bact_RpoA"/>
    <property type="match status" value="1"/>
</dbReference>
<dbReference type="NCBIfam" id="TIGR02027">
    <property type="entry name" value="rpoA"/>
    <property type="match status" value="1"/>
</dbReference>